<dbReference type="EC" id="2.3.1.9" evidence="3"/>
<dbReference type="Pfam" id="PF00108">
    <property type="entry name" value="Thiolase_N"/>
    <property type="match status" value="1"/>
</dbReference>
<evidence type="ECO:0000256" key="1">
    <source>
        <dbReference type="ARBA" id="ARBA00010982"/>
    </source>
</evidence>
<keyword evidence="8 10" id="KW-0012">Acyltransferase</keyword>
<dbReference type="Gene3D" id="3.40.47.10">
    <property type="match status" value="1"/>
</dbReference>
<dbReference type="InterPro" id="IPR020615">
    <property type="entry name" value="Thiolase_acyl_enz_int_AS"/>
</dbReference>
<dbReference type="Pfam" id="PF02803">
    <property type="entry name" value="Thiolase_C"/>
    <property type="match status" value="1"/>
</dbReference>
<dbReference type="InterPro" id="IPR002155">
    <property type="entry name" value="Thiolase"/>
</dbReference>
<comment type="similarity">
    <text evidence="1 10">Belongs to the thiolase-like superfamily. Thiolase family.</text>
</comment>
<evidence type="ECO:0000256" key="9">
    <source>
        <dbReference type="PIRSR" id="PIRSR000429-1"/>
    </source>
</evidence>
<dbReference type="OrthoDB" id="9764892at2"/>
<evidence type="ECO:0000259" key="11">
    <source>
        <dbReference type="Pfam" id="PF00108"/>
    </source>
</evidence>
<name>A0A327QK92_9BACT</name>
<reference evidence="13 14" key="1">
    <citation type="submission" date="2018-06" db="EMBL/GenBank/DDBJ databases">
        <title>Genomic Encyclopedia of Archaeal and Bacterial Type Strains, Phase II (KMG-II): from individual species to whole genera.</title>
        <authorList>
            <person name="Goeker M."/>
        </authorList>
    </citation>
    <scope>NUCLEOTIDE SEQUENCE [LARGE SCALE GENOMIC DNA]</scope>
    <source>
        <strain evidence="13 14">DSM 23857</strain>
    </source>
</reference>
<dbReference type="InterPro" id="IPR020610">
    <property type="entry name" value="Thiolase_AS"/>
</dbReference>
<protein>
    <recommendedName>
        <fullName evidence="3">acetyl-CoA C-acetyltransferase</fullName>
        <ecNumber evidence="3">2.3.1.9</ecNumber>
    </recommendedName>
</protein>
<dbReference type="PROSITE" id="PS00099">
    <property type="entry name" value="THIOLASE_3"/>
    <property type="match status" value="1"/>
</dbReference>
<proteinExistence type="inferred from homology"/>
<dbReference type="Proteomes" id="UP000249547">
    <property type="component" value="Unassembled WGS sequence"/>
</dbReference>
<comment type="subunit">
    <text evidence="2">Homotetramer.</text>
</comment>
<feature type="active site" description="Proton acceptor" evidence="9">
    <location>
        <position position="346"/>
    </location>
</feature>
<evidence type="ECO:0000313" key="14">
    <source>
        <dbReference type="Proteomes" id="UP000249547"/>
    </source>
</evidence>
<evidence type="ECO:0000313" key="13">
    <source>
        <dbReference type="EMBL" id="RAJ05056.1"/>
    </source>
</evidence>
<evidence type="ECO:0000256" key="8">
    <source>
        <dbReference type="ARBA" id="ARBA00023315"/>
    </source>
</evidence>
<dbReference type="InterPro" id="IPR016039">
    <property type="entry name" value="Thiolase-like"/>
</dbReference>
<dbReference type="GO" id="GO:0006635">
    <property type="term" value="P:fatty acid beta-oxidation"/>
    <property type="evidence" value="ECO:0007669"/>
    <property type="project" value="TreeGrafter"/>
</dbReference>
<dbReference type="PIRSF" id="PIRSF000429">
    <property type="entry name" value="Ac-CoA_Ac_transf"/>
    <property type="match status" value="1"/>
</dbReference>
<evidence type="ECO:0000256" key="10">
    <source>
        <dbReference type="RuleBase" id="RU003557"/>
    </source>
</evidence>
<keyword evidence="5" id="KW-0479">Metal-binding</keyword>
<keyword evidence="4 10" id="KW-0808">Transferase</keyword>
<dbReference type="InterPro" id="IPR020616">
    <property type="entry name" value="Thiolase_N"/>
</dbReference>
<dbReference type="EMBL" id="QLLL01000004">
    <property type="protein sequence ID" value="RAJ05056.1"/>
    <property type="molecule type" value="Genomic_DNA"/>
</dbReference>
<keyword evidence="7" id="KW-0630">Potassium</keyword>
<feature type="domain" description="Thiolase C-terminal" evidence="12">
    <location>
        <begin position="268"/>
        <end position="389"/>
    </location>
</feature>
<evidence type="ECO:0000256" key="7">
    <source>
        <dbReference type="ARBA" id="ARBA00022958"/>
    </source>
</evidence>
<dbReference type="FunFam" id="3.40.47.10:FF:000007">
    <property type="entry name" value="acetyl-CoA acetyltransferase, mitochondrial"/>
    <property type="match status" value="1"/>
</dbReference>
<feature type="domain" description="Thiolase N-terminal" evidence="11">
    <location>
        <begin position="4"/>
        <end position="259"/>
    </location>
</feature>
<evidence type="ECO:0000256" key="2">
    <source>
        <dbReference type="ARBA" id="ARBA00011881"/>
    </source>
</evidence>
<evidence type="ECO:0000256" key="4">
    <source>
        <dbReference type="ARBA" id="ARBA00022679"/>
    </source>
</evidence>
<dbReference type="AlphaFoldDB" id="A0A327QK92"/>
<evidence type="ECO:0000256" key="6">
    <source>
        <dbReference type="ARBA" id="ARBA00022946"/>
    </source>
</evidence>
<organism evidence="13 14">
    <name type="scientific">Chitinophaga skermanii</name>
    <dbReference type="NCBI Taxonomy" id="331697"/>
    <lineage>
        <taxon>Bacteria</taxon>
        <taxon>Pseudomonadati</taxon>
        <taxon>Bacteroidota</taxon>
        <taxon>Chitinophagia</taxon>
        <taxon>Chitinophagales</taxon>
        <taxon>Chitinophagaceae</taxon>
        <taxon>Chitinophaga</taxon>
    </lineage>
</organism>
<keyword evidence="14" id="KW-1185">Reference proteome</keyword>
<dbReference type="InterPro" id="IPR020613">
    <property type="entry name" value="Thiolase_CS"/>
</dbReference>
<dbReference type="CDD" id="cd00751">
    <property type="entry name" value="thiolase"/>
    <property type="match status" value="1"/>
</dbReference>
<evidence type="ECO:0000256" key="3">
    <source>
        <dbReference type="ARBA" id="ARBA00012705"/>
    </source>
</evidence>
<dbReference type="PROSITE" id="PS00737">
    <property type="entry name" value="THIOLASE_2"/>
    <property type="match status" value="1"/>
</dbReference>
<accession>A0A327QK92</accession>
<dbReference type="PANTHER" id="PTHR18919">
    <property type="entry name" value="ACETYL-COA C-ACYLTRANSFERASE"/>
    <property type="match status" value="1"/>
</dbReference>
<comment type="caution">
    <text evidence="13">The sequence shown here is derived from an EMBL/GenBank/DDBJ whole genome shotgun (WGS) entry which is preliminary data.</text>
</comment>
<feature type="active site" description="Proton acceptor" evidence="9">
    <location>
        <position position="376"/>
    </location>
</feature>
<sequence length="390" mass="41110">MKEVYIVSTARTPIGSVNGSLASVPATQLGAIVIKAALERAGVAANEVQEVYMGNVINANLGQAPANQASIYAGLPNTVPCTTVNKVCASGMKAIMLGAQSILLGENDVVVAGGMESMTNVPFYLDKARNGYKLGHGTVIDGIIRDGLWDPYKDFHMGNAAELCATEYKITREDQDAYAIESYKRAAAAWEKGYYNQEVVPVEIGGKVPVTVTEDEDYKKVKFDKIPSLKPTFQKDGTITAANASNINDGAAAVVLMSGEKVKELGVKPLAKIISFADASQAPEWFTTTPVKAINKALAKANLTVADMDFAEVNEAFSCVPIANERDLGMSHDKVNVWGGAVSMGHPIGCSGARIVVTLNSILHQHNGKYGVAGICNGGGGASAIIIEKV</sequence>
<evidence type="ECO:0000259" key="12">
    <source>
        <dbReference type="Pfam" id="PF02803"/>
    </source>
</evidence>
<gene>
    <name evidence="13" type="ORF">LX64_02210</name>
</gene>
<feature type="active site" description="Acyl-thioester intermediate" evidence="9">
    <location>
        <position position="88"/>
    </location>
</feature>
<dbReference type="SUPFAM" id="SSF53901">
    <property type="entry name" value="Thiolase-like"/>
    <property type="match status" value="2"/>
</dbReference>
<dbReference type="GO" id="GO:0046872">
    <property type="term" value="F:metal ion binding"/>
    <property type="evidence" value="ECO:0007669"/>
    <property type="project" value="UniProtKB-KW"/>
</dbReference>
<keyword evidence="6" id="KW-0809">Transit peptide</keyword>
<dbReference type="InterPro" id="IPR020617">
    <property type="entry name" value="Thiolase_C"/>
</dbReference>
<dbReference type="PANTHER" id="PTHR18919:SF156">
    <property type="entry name" value="ACETYL-COA ACETYLTRANSFERASE, MITOCHONDRIAL"/>
    <property type="match status" value="1"/>
</dbReference>
<dbReference type="RefSeq" id="WP_111597683.1">
    <property type="nucleotide sequence ID" value="NZ_QLLL01000004.1"/>
</dbReference>
<evidence type="ECO:0000256" key="5">
    <source>
        <dbReference type="ARBA" id="ARBA00022723"/>
    </source>
</evidence>
<dbReference type="PROSITE" id="PS00098">
    <property type="entry name" value="THIOLASE_1"/>
    <property type="match status" value="1"/>
</dbReference>
<dbReference type="GO" id="GO:0003985">
    <property type="term" value="F:acetyl-CoA C-acetyltransferase activity"/>
    <property type="evidence" value="ECO:0007669"/>
    <property type="project" value="UniProtKB-EC"/>
</dbReference>
<dbReference type="NCBIfam" id="TIGR01930">
    <property type="entry name" value="AcCoA-C-Actrans"/>
    <property type="match status" value="1"/>
</dbReference>